<dbReference type="Gene3D" id="3.40.50.11550">
    <property type="match status" value="1"/>
</dbReference>
<keyword evidence="5" id="KW-1185">Reference proteome</keyword>
<evidence type="ECO:0000259" key="1">
    <source>
        <dbReference type="Pfam" id="PF04187"/>
    </source>
</evidence>
<gene>
    <name evidence="3" type="ORF">ALP84_00507</name>
    <name evidence="2" type="ORF">PSCICP_46450</name>
</gene>
<dbReference type="GeneID" id="93657529"/>
<dbReference type="Gene3D" id="1.10.8.760">
    <property type="entry name" value="Haem-binding uptake, Tiki superfamily, ChaN, domain 2"/>
    <property type="match status" value="1"/>
</dbReference>
<dbReference type="Proteomes" id="UP000614982">
    <property type="component" value="Unassembled WGS sequence"/>
</dbReference>
<dbReference type="Pfam" id="PF04187">
    <property type="entry name" value="Cofac_haem_bdg"/>
    <property type="match status" value="1"/>
</dbReference>
<dbReference type="AlphaFoldDB" id="A0A3M4WHA5"/>
<evidence type="ECO:0000313" key="5">
    <source>
        <dbReference type="Proteomes" id="UP000614982"/>
    </source>
</evidence>
<organism evidence="3 4">
    <name type="scientific">Pseudomonas cichorii</name>
    <dbReference type="NCBI Taxonomy" id="36746"/>
    <lineage>
        <taxon>Bacteria</taxon>
        <taxon>Pseudomonadati</taxon>
        <taxon>Pseudomonadota</taxon>
        <taxon>Gammaproteobacteria</taxon>
        <taxon>Pseudomonadales</taxon>
        <taxon>Pseudomonadaceae</taxon>
        <taxon>Pseudomonas</taxon>
    </lineage>
</organism>
<evidence type="ECO:0000313" key="2">
    <source>
        <dbReference type="EMBL" id="GFM94673.1"/>
    </source>
</evidence>
<dbReference type="RefSeq" id="WP_025258530.1">
    <property type="nucleotide sequence ID" value="NZ_BLVX01000023.1"/>
</dbReference>
<reference evidence="3 4" key="1">
    <citation type="submission" date="2018-08" db="EMBL/GenBank/DDBJ databases">
        <title>Recombination of ecologically and evolutionarily significant loci maintains genetic cohesion in the Pseudomonas syringae species complex.</title>
        <authorList>
            <person name="Dillon M."/>
            <person name="Thakur S."/>
            <person name="Almeida R.N.D."/>
            <person name="Weir B.S."/>
            <person name="Guttman D.S."/>
        </authorList>
    </citation>
    <scope>NUCLEOTIDE SEQUENCE [LARGE SCALE GENOMIC DNA]</scope>
    <source>
        <strain evidence="3 4">ICMP 6917</strain>
    </source>
</reference>
<comment type="caution">
    <text evidence="3">The sequence shown here is derived from an EMBL/GenBank/DDBJ whole genome shotgun (WGS) entry which is preliminary data.</text>
</comment>
<dbReference type="EMBL" id="BLWA01000020">
    <property type="protein sequence ID" value="GFM94673.1"/>
    <property type="molecule type" value="Genomic_DNA"/>
</dbReference>
<dbReference type="SUPFAM" id="SSF159501">
    <property type="entry name" value="EreA/ChaN-like"/>
    <property type="match status" value="1"/>
</dbReference>
<reference evidence="2 5" key="2">
    <citation type="submission" date="2020-05" db="EMBL/GenBank/DDBJ databases">
        <title>Genetic diversity of Pseudomonas cichorii.</title>
        <authorList>
            <person name="Tani S."/>
            <person name="Yagi H."/>
            <person name="Hashimoto S."/>
            <person name="Iiyama K."/>
            <person name="Furuya N."/>
        </authorList>
    </citation>
    <scope>NUCLEOTIDE SEQUENCE [LARGE SCALE GENOMIC DNA]</scope>
    <source>
        <strain evidence="2 5">LMG 2162</strain>
    </source>
</reference>
<protein>
    <submittedName>
        <fullName evidence="3">Putative lipoprotein PhuW</fullName>
    </submittedName>
</protein>
<dbReference type="EMBL" id="RBRY01000017">
    <property type="protein sequence ID" value="RMR63059.1"/>
    <property type="molecule type" value="Genomic_DNA"/>
</dbReference>
<sequence>MIRDNKSGQALSAQQLAERLAVASRVLVGEQHDNPDHHALELWLMQVLAARRPQGSLLLEMLNPDQQARVTAVQSDLVQEKYPSDLPVALSWQKAWDWSLYGSLMRYLLAQPYPVMSANLDTNEIMPTYRQAPESSGSLSAAPAVHERLLALIRDSYGVLPEDRLPALLAVQQQRDRRMAQSLLAAPLPSVLFADAWHVRKDVGVPLHLADLGVTEPAVVLLLARMGEEVEPQSADYVWYTAATPEKHSGAQLHQSPPGA</sequence>
<evidence type="ECO:0000313" key="4">
    <source>
        <dbReference type="Proteomes" id="UP000278332"/>
    </source>
</evidence>
<accession>A0A3M4WHA5</accession>
<dbReference type="CDD" id="cd14727">
    <property type="entry name" value="ChanN-like"/>
    <property type="match status" value="1"/>
</dbReference>
<keyword evidence="3" id="KW-0449">Lipoprotein</keyword>
<name>A0A3M4WHA5_PSECI</name>
<dbReference type="Proteomes" id="UP000278332">
    <property type="component" value="Unassembled WGS sequence"/>
</dbReference>
<feature type="domain" description="Haem-binding uptake Tiki superfamily ChaN" evidence="1">
    <location>
        <begin position="16"/>
        <end position="209"/>
    </location>
</feature>
<evidence type="ECO:0000313" key="3">
    <source>
        <dbReference type="EMBL" id="RMR63059.1"/>
    </source>
</evidence>
<dbReference type="InterPro" id="IPR016773">
    <property type="entry name" value="Fe3_uptake_reg_CjrA_prd"/>
</dbReference>
<dbReference type="PIRSF" id="PIRSF020419">
    <property type="entry name" value="Fe_uptake_reg_CjrA_prd"/>
    <property type="match status" value="1"/>
</dbReference>
<dbReference type="InterPro" id="IPR007314">
    <property type="entry name" value="Cofac_haem-bd_dom"/>
</dbReference>
<proteinExistence type="predicted"/>